<feature type="domain" description="DUF6594" evidence="2">
    <location>
        <begin position="10"/>
        <end position="98"/>
    </location>
</feature>
<organism evidence="3 4">
    <name type="scientific">Periconia digitata</name>
    <dbReference type="NCBI Taxonomy" id="1303443"/>
    <lineage>
        <taxon>Eukaryota</taxon>
        <taxon>Fungi</taxon>
        <taxon>Dikarya</taxon>
        <taxon>Ascomycota</taxon>
        <taxon>Pezizomycotina</taxon>
        <taxon>Dothideomycetes</taxon>
        <taxon>Pleosporomycetidae</taxon>
        <taxon>Pleosporales</taxon>
        <taxon>Massarineae</taxon>
        <taxon>Periconiaceae</taxon>
        <taxon>Periconia</taxon>
    </lineage>
</organism>
<feature type="transmembrane region" description="Helical" evidence="1">
    <location>
        <begin position="86"/>
        <end position="104"/>
    </location>
</feature>
<dbReference type="AlphaFoldDB" id="A0A9W4U1S9"/>
<dbReference type="Pfam" id="PF20237">
    <property type="entry name" value="DUF6594"/>
    <property type="match status" value="1"/>
</dbReference>
<proteinExistence type="predicted"/>
<dbReference type="Proteomes" id="UP001152607">
    <property type="component" value="Unassembled WGS sequence"/>
</dbReference>
<feature type="transmembrane region" description="Helical" evidence="1">
    <location>
        <begin position="21"/>
        <end position="44"/>
    </location>
</feature>
<comment type="caution">
    <text evidence="3">The sequence shown here is derived from an EMBL/GenBank/DDBJ whole genome shotgun (WGS) entry which is preliminary data.</text>
</comment>
<dbReference type="OrthoDB" id="3533814at2759"/>
<feature type="transmembrane region" description="Helical" evidence="1">
    <location>
        <begin position="56"/>
        <end position="79"/>
    </location>
</feature>
<evidence type="ECO:0000313" key="4">
    <source>
        <dbReference type="Proteomes" id="UP001152607"/>
    </source>
</evidence>
<name>A0A9W4U1S9_9PLEO</name>
<keyword evidence="4" id="KW-1185">Reference proteome</keyword>
<accession>A0A9W4U1S9</accession>
<dbReference type="EMBL" id="CAOQHR010000001">
    <property type="protein sequence ID" value="CAI6263224.1"/>
    <property type="molecule type" value="Genomic_DNA"/>
</dbReference>
<gene>
    <name evidence="3" type="ORF">PDIGIT_LOCUS1436</name>
</gene>
<evidence type="ECO:0000256" key="1">
    <source>
        <dbReference type="SAM" id="Phobius"/>
    </source>
</evidence>
<keyword evidence="1" id="KW-0812">Transmembrane</keyword>
<reference evidence="3" key="1">
    <citation type="submission" date="2023-01" db="EMBL/GenBank/DDBJ databases">
        <authorList>
            <person name="Van Ghelder C."/>
            <person name="Rancurel C."/>
        </authorList>
    </citation>
    <scope>NUCLEOTIDE SEQUENCE</scope>
    <source>
        <strain evidence="3">CNCM I-4278</strain>
    </source>
</reference>
<dbReference type="PANTHER" id="PTHR34502:SF3">
    <property type="entry name" value="DUF6594 DOMAIN-CONTAINING PROTEIN"/>
    <property type="match status" value="1"/>
</dbReference>
<dbReference type="PANTHER" id="PTHR34502">
    <property type="entry name" value="DUF6594 DOMAIN-CONTAINING PROTEIN-RELATED"/>
    <property type="match status" value="1"/>
</dbReference>
<dbReference type="InterPro" id="IPR046529">
    <property type="entry name" value="DUF6594"/>
</dbReference>
<evidence type="ECO:0000313" key="3">
    <source>
        <dbReference type="EMBL" id="CAI6263224.1"/>
    </source>
</evidence>
<sequence length="113" mass="12564">MPARPPKDEDLHEIFYTPSRIVKLTNCILTCIILVLLIVPIYVLYHMVHDIGTRNAYMTCIGTLLICTLAFSSILSLFTKARRHEILAAAAAYCAVLVVFLGNVEPTMAENVV</sequence>
<keyword evidence="1" id="KW-1133">Transmembrane helix</keyword>
<keyword evidence="1" id="KW-0472">Membrane</keyword>
<evidence type="ECO:0000259" key="2">
    <source>
        <dbReference type="Pfam" id="PF20237"/>
    </source>
</evidence>
<protein>
    <recommendedName>
        <fullName evidence="2">DUF6594 domain-containing protein</fullName>
    </recommendedName>
</protein>